<comment type="caution">
    <text evidence="2">The sequence shown here is derived from an EMBL/GenBank/DDBJ whole genome shotgun (WGS) entry which is preliminary data.</text>
</comment>
<dbReference type="Pfam" id="PF23751">
    <property type="entry name" value="Beta-prop_WDR11_1st"/>
    <property type="match status" value="1"/>
</dbReference>
<dbReference type="GO" id="GO:0032040">
    <property type="term" value="C:small-subunit processome"/>
    <property type="evidence" value="ECO:0007669"/>
    <property type="project" value="TreeGrafter"/>
</dbReference>
<protein>
    <recommendedName>
        <fullName evidence="1">WDR11 first beta-propeller domain-containing protein</fullName>
    </recommendedName>
</protein>
<dbReference type="Pfam" id="PF00400">
    <property type="entry name" value="WD40"/>
    <property type="match status" value="3"/>
</dbReference>
<dbReference type="InterPro" id="IPR057852">
    <property type="entry name" value="Beta-prop_WDR11_1st"/>
</dbReference>
<dbReference type="SMART" id="SM00320">
    <property type="entry name" value="WD40"/>
    <property type="match status" value="9"/>
</dbReference>
<dbReference type="InterPro" id="IPR001680">
    <property type="entry name" value="WD40_rpt"/>
</dbReference>
<dbReference type="InterPro" id="IPR015943">
    <property type="entry name" value="WD40/YVTN_repeat-like_dom_sf"/>
</dbReference>
<evidence type="ECO:0000259" key="1">
    <source>
        <dbReference type="Pfam" id="PF23751"/>
    </source>
</evidence>
<evidence type="ECO:0000313" key="3">
    <source>
        <dbReference type="Proteomes" id="UP001152885"/>
    </source>
</evidence>
<feature type="domain" description="WDR11 first beta-propeller" evidence="1">
    <location>
        <begin position="9"/>
        <end position="151"/>
    </location>
</feature>
<dbReference type="InterPro" id="IPR046351">
    <property type="entry name" value="UTP4"/>
</dbReference>
<dbReference type="AlphaFoldDB" id="A0A9W4TUR7"/>
<reference evidence="2" key="1">
    <citation type="submission" date="2022-12" db="EMBL/GenBank/DDBJ databases">
        <authorList>
            <person name="Brejova B."/>
        </authorList>
    </citation>
    <scope>NUCLEOTIDE SEQUENCE</scope>
</reference>
<dbReference type="GO" id="GO:0030686">
    <property type="term" value="C:90S preribosome"/>
    <property type="evidence" value="ECO:0007669"/>
    <property type="project" value="InterPro"/>
</dbReference>
<dbReference type="GO" id="GO:0000462">
    <property type="term" value="P:maturation of SSU-rRNA from tricistronic rRNA transcript (SSU-rRNA, 5.8S rRNA, LSU-rRNA)"/>
    <property type="evidence" value="ECO:0007669"/>
    <property type="project" value="InterPro"/>
</dbReference>
<dbReference type="FunFam" id="2.130.10.10:FF:000896">
    <property type="entry name" value="U3 small nucleolar RNA-associated protein 4"/>
    <property type="match status" value="1"/>
</dbReference>
<sequence>MDFHRCRFVDYTPHTITSLAFSHPSSHNITPDLRLAVGRSNGDIEIWNPKFNWTHELTIYGSKNKSIEGLCWQTSNDEAPRLFSIGGSTYITEWDLVTGKPIINYDCNAGIIWCIDINSSQNKLCVGCDDGSVVLIDISGGKGSLEYDIICQRQDSRILSIKWNNLNDNIIGGCADGRIRAWDTVGGDSNINRGRILNTMKVDKSKHESTLVWSLNILQKRQQLISGDSTGSVKIWDLHHHQLIQTFKIHDADVLSIVSDLNEEKFFTGGVDRKIHQFDLLTNKETKSSKWSHSSNRLLHSNDIRSMTIFQNKRINFLVSGGVERSIIIQDALKFHDGNYKKLLINQQISNTKVIPNKKLIIFWQDQTIKIWRISKNKEETKHKLVSKIVLSDDENIIDVDFNEQQNLLAVSKINSIKLFKLEENGSKFKVIKFRDEAFESILDGGKKVKFYNDNKLLILTPDDEIYKFQINVEEMKIQLIGDIELLSTKISPTQYTYYSSINNLVISPNQENLIISKFNGSIEVYNIQNGESYSLTTLSTFPHLIKCFNDEKLILLTEENKIHEFFIQPNENGLLTPWSKRNSEFLPRLFTQLDDKPQDMFIQNDLLWIYGSKWLCYFDLSMNIPINKIYKNTSSGKKRNNNGLTIDESDDDEEDEEAQNLESSLKQSEIDKLRNQIKIKESNSNGLNKKPFWMTDKYRPILKADNFGSNEIIVIERPYFALPKDPAFSIPKLKV</sequence>
<dbReference type="InterPro" id="IPR036322">
    <property type="entry name" value="WD40_repeat_dom_sf"/>
</dbReference>
<keyword evidence="3" id="KW-1185">Reference proteome</keyword>
<dbReference type="GO" id="GO:0034455">
    <property type="term" value="C:t-UTP complex"/>
    <property type="evidence" value="ECO:0007669"/>
    <property type="project" value="TreeGrafter"/>
</dbReference>
<dbReference type="PANTHER" id="PTHR44163:SF1">
    <property type="entry name" value="U3 SMALL NUCLEOLAR RNA-ASSOCIATED PROTEIN 4 HOMOLOG"/>
    <property type="match status" value="1"/>
</dbReference>
<proteinExistence type="predicted"/>
<dbReference type="SUPFAM" id="SSF50978">
    <property type="entry name" value="WD40 repeat-like"/>
    <property type="match status" value="1"/>
</dbReference>
<accession>A0A9W4TUR7</accession>
<dbReference type="Proteomes" id="UP001152885">
    <property type="component" value="Unassembled WGS sequence"/>
</dbReference>
<dbReference type="OrthoDB" id="8883818at2759"/>
<gene>
    <name evidence="2" type="ORF">CANVERA_P3213</name>
</gene>
<dbReference type="EMBL" id="CANTUO010000003">
    <property type="protein sequence ID" value="CAI5758701.1"/>
    <property type="molecule type" value="Genomic_DNA"/>
</dbReference>
<dbReference type="SUPFAM" id="SSF82171">
    <property type="entry name" value="DPP6 N-terminal domain-like"/>
    <property type="match status" value="1"/>
</dbReference>
<dbReference type="GO" id="GO:0003723">
    <property type="term" value="F:RNA binding"/>
    <property type="evidence" value="ECO:0007669"/>
    <property type="project" value="TreeGrafter"/>
</dbReference>
<organism evidence="2 3">
    <name type="scientific">Candida verbasci</name>
    <dbReference type="NCBI Taxonomy" id="1227364"/>
    <lineage>
        <taxon>Eukaryota</taxon>
        <taxon>Fungi</taxon>
        <taxon>Dikarya</taxon>
        <taxon>Ascomycota</taxon>
        <taxon>Saccharomycotina</taxon>
        <taxon>Pichiomycetes</taxon>
        <taxon>Debaryomycetaceae</taxon>
        <taxon>Candida/Lodderomyces clade</taxon>
        <taxon>Candida</taxon>
    </lineage>
</organism>
<evidence type="ECO:0000313" key="2">
    <source>
        <dbReference type="EMBL" id="CAI5758701.1"/>
    </source>
</evidence>
<dbReference type="PANTHER" id="PTHR44163">
    <property type="entry name" value="U3 SMALL NUCLEOLAR RNA-ASSOCIATED PROTEIN 4 HOMOLOG"/>
    <property type="match status" value="1"/>
</dbReference>
<name>A0A9W4TUR7_9ASCO</name>
<dbReference type="Gene3D" id="2.130.10.10">
    <property type="entry name" value="YVTN repeat-like/Quinoprotein amine dehydrogenase"/>
    <property type="match status" value="2"/>
</dbReference>